<dbReference type="PROSITE" id="PS51534">
    <property type="entry name" value="SEFIR"/>
    <property type="match status" value="1"/>
</dbReference>
<organism evidence="2 3">
    <name type="scientific">Candidatus Methylumidiphilus alinenensis</name>
    <dbReference type="NCBI Taxonomy" id="2202197"/>
    <lineage>
        <taxon>Bacteria</taxon>
        <taxon>Pseudomonadati</taxon>
        <taxon>Pseudomonadota</taxon>
        <taxon>Gammaproteobacteria</taxon>
        <taxon>Methylococcales</taxon>
        <taxon>Candidatus Methylumidiphilus</taxon>
    </lineage>
</organism>
<sequence length="67" mass="7520">MLHQLSGNDSGGAGDAIIVQRFDAKMFKFQIMNEVTVFISYSHDSDAHRERVLGLSERLRQDGIPTL</sequence>
<comment type="caution">
    <text evidence="2">The sequence shown here is derived from an EMBL/GenBank/DDBJ whole genome shotgun (WGS) entry which is preliminary data.</text>
</comment>
<dbReference type="AlphaFoldDB" id="A0A2W4QUP3"/>
<proteinExistence type="predicted"/>
<evidence type="ECO:0000259" key="1">
    <source>
        <dbReference type="PROSITE" id="PS51534"/>
    </source>
</evidence>
<protein>
    <recommendedName>
        <fullName evidence="1">SEFIR domain-containing protein</fullName>
    </recommendedName>
</protein>
<name>A0A2W4QUP3_9GAMM</name>
<evidence type="ECO:0000313" key="2">
    <source>
        <dbReference type="EMBL" id="PZN74786.1"/>
    </source>
</evidence>
<feature type="domain" description="SEFIR" evidence="1">
    <location>
        <begin position="34"/>
        <end position="67"/>
    </location>
</feature>
<dbReference type="InterPro" id="IPR013568">
    <property type="entry name" value="SEFIR_dom"/>
</dbReference>
<evidence type="ECO:0000313" key="3">
    <source>
        <dbReference type="Proteomes" id="UP000249396"/>
    </source>
</evidence>
<reference evidence="2 3" key="1">
    <citation type="journal article" date="2018" name="Aquat. Microb. Ecol.">
        <title>Gammaproteobacterial methanotrophs dominate.</title>
        <authorList>
            <person name="Rissanen A.J."/>
            <person name="Saarenheimo J."/>
            <person name="Tiirola M."/>
            <person name="Peura S."/>
            <person name="Aalto S.L."/>
            <person name="Karvinen A."/>
            <person name="Nykanen H."/>
        </authorList>
    </citation>
    <scope>NUCLEOTIDE SEQUENCE [LARGE SCALE GENOMIC DNA]</scope>
    <source>
        <strain evidence="2">AMbin10</strain>
    </source>
</reference>
<feature type="non-terminal residue" evidence="2">
    <location>
        <position position="67"/>
    </location>
</feature>
<dbReference type="Proteomes" id="UP000249396">
    <property type="component" value="Unassembled WGS sequence"/>
</dbReference>
<gene>
    <name evidence="2" type="ORF">DM484_20465</name>
</gene>
<accession>A0A2W4QUP3</accession>
<dbReference type="EMBL" id="QJPH01000413">
    <property type="protein sequence ID" value="PZN74786.1"/>
    <property type="molecule type" value="Genomic_DNA"/>
</dbReference>